<keyword evidence="3" id="KW-0812">Transmembrane</keyword>
<dbReference type="PROSITE" id="PS51354">
    <property type="entry name" value="GLUTAREDOXIN_2"/>
    <property type="match status" value="1"/>
</dbReference>
<keyword evidence="1" id="KW-1278">Translocase</keyword>
<dbReference type="RefSeq" id="WP_350387031.1">
    <property type="nucleotide sequence ID" value="NZ_JBEOME010000043.1"/>
</dbReference>
<feature type="transmembrane region" description="Helical" evidence="3">
    <location>
        <begin position="88"/>
        <end position="108"/>
    </location>
</feature>
<dbReference type="PANTHER" id="PTHR43520">
    <property type="entry name" value="ATP7, ISOFORM B"/>
    <property type="match status" value="1"/>
</dbReference>
<dbReference type="InterPro" id="IPR045800">
    <property type="entry name" value="HMBD"/>
</dbReference>
<dbReference type="Proteomes" id="UP001467674">
    <property type="component" value="Unassembled WGS sequence"/>
</dbReference>
<evidence type="ECO:0000259" key="4">
    <source>
        <dbReference type="Pfam" id="PF19335"/>
    </source>
</evidence>
<accession>A0ABV1SAW4</accession>
<feature type="compositionally biased region" description="Basic and acidic residues" evidence="2">
    <location>
        <begin position="1"/>
        <end position="27"/>
    </location>
</feature>
<evidence type="ECO:0000313" key="5">
    <source>
        <dbReference type="EMBL" id="MER3123678.1"/>
    </source>
</evidence>
<keyword evidence="3" id="KW-1133">Transmembrane helix</keyword>
<dbReference type="PANTHER" id="PTHR43520:SF8">
    <property type="entry name" value="P-TYPE CU(+) TRANSPORTER"/>
    <property type="match status" value="1"/>
</dbReference>
<keyword evidence="3" id="KW-0472">Membrane</keyword>
<feature type="non-terminal residue" evidence="5">
    <location>
        <position position="204"/>
    </location>
</feature>
<feature type="transmembrane region" description="Helical" evidence="3">
    <location>
        <begin position="180"/>
        <end position="203"/>
    </location>
</feature>
<protein>
    <submittedName>
        <fullName evidence="5">Heavy metal-binding domain-containing protein</fullName>
    </submittedName>
</protein>
<feature type="transmembrane region" description="Helical" evidence="3">
    <location>
        <begin position="151"/>
        <end position="174"/>
    </location>
</feature>
<feature type="region of interest" description="Disordered" evidence="2">
    <location>
        <begin position="1"/>
        <end position="35"/>
    </location>
</feature>
<name>A0ABV1SAW4_BACAB</name>
<evidence type="ECO:0000313" key="6">
    <source>
        <dbReference type="Proteomes" id="UP001467674"/>
    </source>
</evidence>
<feature type="domain" description="Heavy metal binding" evidence="4">
    <location>
        <begin position="43"/>
        <end position="69"/>
    </location>
</feature>
<feature type="transmembrane region" description="Helical" evidence="3">
    <location>
        <begin position="120"/>
        <end position="139"/>
    </location>
</feature>
<keyword evidence="6" id="KW-1185">Reference proteome</keyword>
<evidence type="ECO:0000256" key="3">
    <source>
        <dbReference type="SAM" id="Phobius"/>
    </source>
</evidence>
<evidence type="ECO:0000256" key="1">
    <source>
        <dbReference type="ARBA" id="ARBA00022967"/>
    </source>
</evidence>
<proteinExistence type="predicted"/>
<gene>
    <name evidence="5" type="ORF">ABQG71_21300</name>
</gene>
<dbReference type="EMBL" id="JBEOME010000043">
    <property type="protein sequence ID" value="MER3123678.1"/>
    <property type="molecule type" value="Genomic_DNA"/>
</dbReference>
<sequence>MHDLHPEMEHRQHHDAHHHDAGSDAEPRATVQGQRVDPASVEYTCPMHPQVRQLGPGNCPICGMSLEPVAVTADAQESHELRDFTRRFWIGVILTVPVVILEMGTHLLRLDRLVAPQVSNWLQLMLATPVVLWSGWPFFLRAVTSVVNRSLNMFTLIALGTGVAWSYSVVATVAPQLFPMAFRTSGAAAVYFEAAAVITVLVLV</sequence>
<organism evidence="5 6">
    <name type="scientific">Bacillus altitudinis</name>
    <dbReference type="NCBI Taxonomy" id="293387"/>
    <lineage>
        <taxon>Bacteria</taxon>
        <taxon>Bacillati</taxon>
        <taxon>Bacillota</taxon>
        <taxon>Bacilli</taxon>
        <taxon>Bacillales</taxon>
        <taxon>Bacillaceae</taxon>
        <taxon>Bacillus</taxon>
    </lineage>
</organism>
<evidence type="ECO:0000256" key="2">
    <source>
        <dbReference type="SAM" id="MobiDB-lite"/>
    </source>
</evidence>
<dbReference type="Pfam" id="PF19335">
    <property type="entry name" value="HMBD"/>
    <property type="match status" value="1"/>
</dbReference>
<comment type="caution">
    <text evidence="5">The sequence shown here is derived from an EMBL/GenBank/DDBJ whole genome shotgun (WGS) entry which is preliminary data.</text>
</comment>
<reference evidence="5 6" key="1">
    <citation type="submission" date="2024-06" db="EMBL/GenBank/DDBJ databases">
        <title>Construction of an artificial bacterial consortium using nitrogen cycle bacteria from Cuatro Cienegas Basin and a mangrove forest.</title>
        <authorList>
            <person name="Aguilera-Najera D."/>
            <person name="Marquez-Cianci L."/>
            <person name="Martinez-Perez E."/>
            <person name="Rosas-Barrera M."/>
            <person name="Rodriguez-Cruz U.E."/>
            <person name="Tapia-Lopez R."/>
            <person name="Eguiarte L.E."/>
            <person name="Souza-Saldivar V."/>
        </authorList>
    </citation>
    <scope>NUCLEOTIDE SEQUENCE [LARGE SCALE GENOMIC DNA]</scope>
    <source>
        <strain evidence="5 6">S14-15</strain>
    </source>
</reference>